<dbReference type="Gene3D" id="1.50.40.10">
    <property type="entry name" value="Mitochondrial carrier domain"/>
    <property type="match status" value="1"/>
</dbReference>
<keyword evidence="4 8" id="KW-0812">Transmembrane</keyword>
<keyword evidence="3" id="KW-0813">Transport</keyword>
<dbReference type="Pfam" id="PF00153">
    <property type="entry name" value="Mito_carr"/>
    <property type="match status" value="1"/>
</dbReference>
<keyword evidence="6 8" id="KW-1133">Transmembrane helix</keyword>
<sequence>EKNGKWSCIYAVGSQEYQMVCMRPDIASTYLGMLDGFDRGLQTYVQVFVDFDYAMGRSITRYGFMILGCTGSLKANLQHMKALPTTEVGYMTFTEAWKKKMWLKGLLTKSRYELRLVAGIATGALVKGGSRSEVPAQVEQFGDFAEGFIARGTAGVVVETALYPIDVINTSQQAARGGGNIVLQEFYSGLAENLVSVLPKGYIILLLALLLLSSALFVGVYEPTKNKLLKILPNKTNKSTLTRSSLRLDLQDGFLLAGASTLKHVTLDSILLLVGNLRELSNKSNNAELKLFLEVEVGQDLQPIPPPAKTKEEILLLFKYDPVKESSYLFLSIYA</sequence>
<reference evidence="9" key="1">
    <citation type="journal article" date="2019" name="Sci. Rep.">
        <title>Draft genome of Tanacetum cinerariifolium, the natural source of mosquito coil.</title>
        <authorList>
            <person name="Yamashiro T."/>
            <person name="Shiraishi A."/>
            <person name="Satake H."/>
            <person name="Nakayama K."/>
        </authorList>
    </citation>
    <scope>NUCLEOTIDE SEQUENCE</scope>
</reference>
<proteinExistence type="inferred from homology"/>
<protein>
    <submittedName>
        <fullName evidence="9">S-adenosylmethionine carrier 1, chloroplastic/mitochondrial</fullName>
    </submittedName>
</protein>
<comment type="caution">
    <text evidence="9">The sequence shown here is derived from an EMBL/GenBank/DDBJ whole genome shotgun (WGS) entry which is preliminary data.</text>
</comment>
<evidence type="ECO:0000256" key="8">
    <source>
        <dbReference type="SAM" id="Phobius"/>
    </source>
</evidence>
<feature type="non-terminal residue" evidence="9">
    <location>
        <position position="335"/>
    </location>
</feature>
<dbReference type="EMBL" id="BKCJ010515288">
    <property type="protein sequence ID" value="GFA92481.1"/>
    <property type="molecule type" value="Genomic_DNA"/>
</dbReference>
<keyword evidence="7 8" id="KW-0472">Membrane</keyword>
<accession>A0A699KK38</accession>
<feature type="non-terminal residue" evidence="9">
    <location>
        <position position="1"/>
    </location>
</feature>
<dbReference type="AlphaFoldDB" id="A0A699KK38"/>
<comment type="similarity">
    <text evidence="2">Belongs to the mitochondrial carrier (TC 2.A.29) family.</text>
</comment>
<dbReference type="SUPFAM" id="SSF103506">
    <property type="entry name" value="Mitochondrial carrier"/>
    <property type="match status" value="1"/>
</dbReference>
<evidence type="ECO:0000256" key="2">
    <source>
        <dbReference type="ARBA" id="ARBA00006375"/>
    </source>
</evidence>
<gene>
    <name evidence="9" type="ORF">Tci_664453</name>
</gene>
<evidence type="ECO:0000256" key="1">
    <source>
        <dbReference type="ARBA" id="ARBA00004141"/>
    </source>
</evidence>
<evidence type="ECO:0000256" key="4">
    <source>
        <dbReference type="ARBA" id="ARBA00022692"/>
    </source>
</evidence>
<organism evidence="9">
    <name type="scientific">Tanacetum cinerariifolium</name>
    <name type="common">Dalmatian daisy</name>
    <name type="synonym">Chrysanthemum cinerariifolium</name>
    <dbReference type="NCBI Taxonomy" id="118510"/>
    <lineage>
        <taxon>Eukaryota</taxon>
        <taxon>Viridiplantae</taxon>
        <taxon>Streptophyta</taxon>
        <taxon>Embryophyta</taxon>
        <taxon>Tracheophyta</taxon>
        <taxon>Spermatophyta</taxon>
        <taxon>Magnoliopsida</taxon>
        <taxon>eudicotyledons</taxon>
        <taxon>Gunneridae</taxon>
        <taxon>Pentapetalae</taxon>
        <taxon>asterids</taxon>
        <taxon>campanulids</taxon>
        <taxon>Asterales</taxon>
        <taxon>Asteraceae</taxon>
        <taxon>Asteroideae</taxon>
        <taxon>Anthemideae</taxon>
        <taxon>Anthemidinae</taxon>
        <taxon>Tanacetum</taxon>
    </lineage>
</organism>
<feature type="transmembrane region" description="Helical" evidence="8">
    <location>
        <begin position="202"/>
        <end position="221"/>
    </location>
</feature>
<keyword evidence="5" id="KW-0677">Repeat</keyword>
<dbReference type="InterPro" id="IPR018108">
    <property type="entry name" value="MCP_transmembrane"/>
</dbReference>
<evidence type="ECO:0000256" key="6">
    <source>
        <dbReference type="ARBA" id="ARBA00022989"/>
    </source>
</evidence>
<evidence type="ECO:0000256" key="7">
    <source>
        <dbReference type="ARBA" id="ARBA00023136"/>
    </source>
</evidence>
<dbReference type="PANTHER" id="PTHR45667">
    <property type="entry name" value="S-ADENOSYLMETHIONINE MITOCHONDRIAL CARRIER PROTEIN"/>
    <property type="match status" value="1"/>
</dbReference>
<dbReference type="GO" id="GO:0016020">
    <property type="term" value="C:membrane"/>
    <property type="evidence" value="ECO:0007669"/>
    <property type="project" value="UniProtKB-SubCell"/>
</dbReference>
<evidence type="ECO:0000256" key="3">
    <source>
        <dbReference type="ARBA" id="ARBA00022448"/>
    </source>
</evidence>
<dbReference type="InterPro" id="IPR023395">
    <property type="entry name" value="MCP_dom_sf"/>
</dbReference>
<evidence type="ECO:0000313" key="9">
    <source>
        <dbReference type="EMBL" id="GFA92481.1"/>
    </source>
</evidence>
<evidence type="ECO:0000256" key="5">
    <source>
        <dbReference type="ARBA" id="ARBA00022737"/>
    </source>
</evidence>
<name>A0A699KK38_TANCI</name>
<comment type="subcellular location">
    <subcellularLocation>
        <location evidence="1">Membrane</location>
        <topology evidence="1">Multi-pass membrane protein</topology>
    </subcellularLocation>
</comment>